<accession>A0A8S5UWC5</accession>
<name>A0A8S5UWC5_9CAUD</name>
<evidence type="ECO:0000313" key="1">
    <source>
        <dbReference type="EMBL" id="DAF98740.1"/>
    </source>
</evidence>
<organism evidence="1">
    <name type="scientific">Siphoviridae sp. ct8rU2</name>
    <dbReference type="NCBI Taxonomy" id="2825366"/>
    <lineage>
        <taxon>Viruses</taxon>
        <taxon>Duplodnaviria</taxon>
        <taxon>Heunggongvirae</taxon>
        <taxon>Uroviricota</taxon>
        <taxon>Caudoviricetes</taxon>
    </lineage>
</organism>
<protein>
    <submittedName>
        <fullName evidence="1">Uncharacterized protein</fullName>
    </submittedName>
</protein>
<sequence length="48" mass="5710">MQSFLVQYIRKIQLSLKLGQQMEARNVMVLPLRSSQTDRYVLWLAIRS</sequence>
<dbReference type="EMBL" id="BK016154">
    <property type="protein sequence ID" value="DAF98740.1"/>
    <property type="molecule type" value="Genomic_DNA"/>
</dbReference>
<proteinExistence type="predicted"/>
<reference evidence="1" key="1">
    <citation type="journal article" date="2021" name="Proc. Natl. Acad. Sci. U.S.A.">
        <title>A Catalog of Tens of Thousands of Viruses from Human Metagenomes Reveals Hidden Associations with Chronic Diseases.</title>
        <authorList>
            <person name="Tisza M.J."/>
            <person name="Buck C.B."/>
        </authorList>
    </citation>
    <scope>NUCLEOTIDE SEQUENCE</scope>
    <source>
        <strain evidence="1">Ct8rU2</strain>
    </source>
</reference>